<gene>
    <name evidence="2" type="ORF">BaRGS_00001053</name>
</gene>
<evidence type="ECO:0000313" key="3">
    <source>
        <dbReference type="Proteomes" id="UP001519460"/>
    </source>
</evidence>
<reference evidence="2 3" key="1">
    <citation type="journal article" date="2023" name="Sci. Data">
        <title>Genome assembly of the Korean intertidal mud-creeper Batillaria attramentaria.</title>
        <authorList>
            <person name="Patra A.K."/>
            <person name="Ho P.T."/>
            <person name="Jun S."/>
            <person name="Lee S.J."/>
            <person name="Kim Y."/>
            <person name="Won Y.J."/>
        </authorList>
    </citation>
    <scope>NUCLEOTIDE SEQUENCE [LARGE SCALE GENOMIC DNA]</scope>
    <source>
        <strain evidence="2">Wonlab-2016</strain>
    </source>
</reference>
<dbReference type="AlphaFoldDB" id="A0ABD0M6K7"/>
<feature type="region of interest" description="Disordered" evidence="1">
    <location>
        <begin position="28"/>
        <end position="74"/>
    </location>
</feature>
<organism evidence="2 3">
    <name type="scientific">Batillaria attramentaria</name>
    <dbReference type="NCBI Taxonomy" id="370345"/>
    <lineage>
        <taxon>Eukaryota</taxon>
        <taxon>Metazoa</taxon>
        <taxon>Spiralia</taxon>
        <taxon>Lophotrochozoa</taxon>
        <taxon>Mollusca</taxon>
        <taxon>Gastropoda</taxon>
        <taxon>Caenogastropoda</taxon>
        <taxon>Sorbeoconcha</taxon>
        <taxon>Cerithioidea</taxon>
        <taxon>Batillariidae</taxon>
        <taxon>Batillaria</taxon>
    </lineage>
</organism>
<dbReference type="Proteomes" id="UP001519460">
    <property type="component" value="Unassembled WGS sequence"/>
</dbReference>
<proteinExistence type="predicted"/>
<accession>A0ABD0M6K7</accession>
<name>A0ABD0M6K7_9CAEN</name>
<sequence length="74" mass="8019">MALRKKLKPTEGQRTLFSFTVMTKASGESETFSESASVSDLSAAAPTDLDSESVPASSKDDQKRRFRRLGGFSS</sequence>
<dbReference type="EMBL" id="JACVVK020000004">
    <property type="protein sequence ID" value="KAK7507118.1"/>
    <property type="molecule type" value="Genomic_DNA"/>
</dbReference>
<evidence type="ECO:0000313" key="2">
    <source>
        <dbReference type="EMBL" id="KAK7507118.1"/>
    </source>
</evidence>
<keyword evidence="3" id="KW-1185">Reference proteome</keyword>
<evidence type="ECO:0000256" key="1">
    <source>
        <dbReference type="SAM" id="MobiDB-lite"/>
    </source>
</evidence>
<comment type="caution">
    <text evidence="2">The sequence shown here is derived from an EMBL/GenBank/DDBJ whole genome shotgun (WGS) entry which is preliminary data.</text>
</comment>
<protein>
    <submittedName>
        <fullName evidence="2">Uncharacterized protein</fullName>
    </submittedName>
</protein>
<feature type="compositionally biased region" description="Polar residues" evidence="1">
    <location>
        <begin position="28"/>
        <end position="40"/>
    </location>
</feature>